<dbReference type="OrthoDB" id="6650354at2"/>
<reference evidence="4 5" key="1">
    <citation type="submission" date="2016-10" db="EMBL/GenBank/DDBJ databases">
        <authorList>
            <person name="de Groot N.N."/>
        </authorList>
    </citation>
    <scope>NUCLEOTIDE SEQUENCE [LARGE SCALE GENOMIC DNA]</scope>
    <source>
        <strain evidence="4 5">ATCC 35958</strain>
    </source>
</reference>
<dbReference type="InterPro" id="IPR036700">
    <property type="entry name" value="BOBF_sf"/>
</dbReference>
<name>A0A1H9SBF2_9BURK</name>
<evidence type="ECO:0000256" key="3">
    <source>
        <dbReference type="SAM" id="SignalP"/>
    </source>
</evidence>
<dbReference type="PANTHER" id="PTHR36571:SF1">
    <property type="entry name" value="PROTEIN YGIW"/>
    <property type="match status" value="1"/>
</dbReference>
<feature type="region of interest" description="Disordered" evidence="2">
    <location>
        <begin position="27"/>
        <end position="50"/>
    </location>
</feature>
<evidence type="ECO:0000256" key="2">
    <source>
        <dbReference type="SAM" id="MobiDB-lite"/>
    </source>
</evidence>
<dbReference type="EMBL" id="FOGD01000017">
    <property type="protein sequence ID" value="SER82291.1"/>
    <property type="molecule type" value="Genomic_DNA"/>
</dbReference>
<evidence type="ECO:0000313" key="5">
    <source>
        <dbReference type="Proteomes" id="UP000199766"/>
    </source>
</evidence>
<dbReference type="NCBIfam" id="NF033674">
    <property type="entry name" value="stress_OB_fold"/>
    <property type="match status" value="1"/>
</dbReference>
<feature type="compositionally biased region" description="Polar residues" evidence="2">
    <location>
        <begin position="32"/>
        <end position="44"/>
    </location>
</feature>
<feature type="chain" id="PRO_5011680665" evidence="3">
    <location>
        <begin position="22"/>
        <end position="138"/>
    </location>
</feature>
<dbReference type="Proteomes" id="UP000199766">
    <property type="component" value="Unassembled WGS sequence"/>
</dbReference>
<accession>A0A1H9SBF2</accession>
<feature type="signal peptide" evidence="3">
    <location>
        <begin position="1"/>
        <end position="21"/>
    </location>
</feature>
<proteinExistence type="predicted"/>
<protein>
    <submittedName>
        <fullName evidence="4">TIGR00156 family protein</fullName>
    </submittedName>
</protein>
<dbReference type="Gene3D" id="2.40.50.200">
    <property type="entry name" value="Bacterial OB-fold"/>
    <property type="match status" value="1"/>
</dbReference>
<dbReference type="RefSeq" id="WP_091459186.1">
    <property type="nucleotide sequence ID" value="NZ_FOGD01000017.1"/>
</dbReference>
<keyword evidence="5" id="KW-1185">Reference proteome</keyword>
<dbReference type="Pfam" id="PF04076">
    <property type="entry name" value="BOF"/>
    <property type="match status" value="1"/>
</dbReference>
<dbReference type="NCBIfam" id="TIGR00156">
    <property type="entry name" value="YgiW/YdeI family stress tolerance OB fold protein"/>
    <property type="match status" value="1"/>
</dbReference>
<evidence type="ECO:0000256" key="1">
    <source>
        <dbReference type="ARBA" id="ARBA00022729"/>
    </source>
</evidence>
<dbReference type="PANTHER" id="PTHR36571">
    <property type="entry name" value="PROTEIN YGIW"/>
    <property type="match status" value="1"/>
</dbReference>
<organism evidence="4 5">
    <name type="scientific">Giesbergeria anulus</name>
    <dbReference type="NCBI Taxonomy" id="180197"/>
    <lineage>
        <taxon>Bacteria</taxon>
        <taxon>Pseudomonadati</taxon>
        <taxon>Pseudomonadota</taxon>
        <taxon>Betaproteobacteria</taxon>
        <taxon>Burkholderiales</taxon>
        <taxon>Comamonadaceae</taxon>
        <taxon>Giesbergeria</taxon>
    </lineage>
</organism>
<dbReference type="SUPFAM" id="SSF101756">
    <property type="entry name" value="Hypothetical protein YgiW"/>
    <property type="match status" value="1"/>
</dbReference>
<dbReference type="InterPro" id="IPR016052">
    <property type="entry name" value="YgiW/YdeI"/>
</dbReference>
<evidence type="ECO:0000313" key="4">
    <source>
        <dbReference type="EMBL" id="SER82291.1"/>
    </source>
</evidence>
<dbReference type="InterPro" id="IPR005220">
    <property type="entry name" value="CarO-like"/>
</dbReference>
<sequence>MYLKPLAALTATLLVCSSALAQTGSGGFTGPSPATTPHQPSASTAARGGFTGPATVVTVEQTKALADDAHVTLRGQIERHLGGENYLFRDATGTVEVEIDERRWNGQSVSPQDKVEISGEVDKRWSSIEIDVKRLRKL</sequence>
<gene>
    <name evidence="4" type="ORF">SAMN02982919_03099</name>
</gene>
<dbReference type="AlphaFoldDB" id="A0A1H9SBF2"/>
<dbReference type="STRING" id="180197.SAMN02982919_03099"/>
<keyword evidence="1 3" id="KW-0732">Signal</keyword>